<comment type="caution">
    <text evidence="1">The sequence shown here is derived from an EMBL/GenBank/DDBJ whole genome shotgun (WGS) entry which is preliminary data.</text>
</comment>
<organism evidence="1 2">
    <name type="scientific">Pseudomonas imrae</name>
    <dbReference type="NCBI Taxonomy" id="2992837"/>
    <lineage>
        <taxon>Bacteria</taxon>
        <taxon>Pseudomonadati</taxon>
        <taxon>Pseudomonadota</taxon>
        <taxon>Gammaproteobacteria</taxon>
        <taxon>Pseudomonadales</taxon>
        <taxon>Pseudomonadaceae</taxon>
        <taxon>Pseudomonas</taxon>
    </lineage>
</organism>
<evidence type="ECO:0000313" key="2">
    <source>
        <dbReference type="Proteomes" id="UP001637618"/>
    </source>
</evidence>
<accession>A0ACC7PGQ0</accession>
<name>A0ACC7PGQ0_9PSED</name>
<keyword evidence="2" id="KW-1185">Reference proteome</keyword>
<proteinExistence type="predicted"/>
<gene>
    <name evidence="1" type="ORF">OOJ96_15960</name>
</gene>
<evidence type="ECO:0000313" key="1">
    <source>
        <dbReference type="EMBL" id="MFO2478900.1"/>
    </source>
</evidence>
<dbReference type="EMBL" id="JAPEQY010000012">
    <property type="protein sequence ID" value="MFO2478900.1"/>
    <property type="molecule type" value="Genomic_DNA"/>
</dbReference>
<sequence length="378" mass="43243">MEDARWAVSMVVKRAALAGKEIAEMMRNATEHAQPEERSERLLNIVDEYISVSQRIDELPVDYPELVEPVPLQRLKTLVGEFQQLAQEKLDSLLPRINQSQTATQKPPTAGPSRPRPKATISKTRPRDLPGKSTDAPKPEPLPIIQPKAPRPAIQTKDYTQAVIDALDLDLDIDDFIQRTQKDALRPKRLPADMQDIFDQKAVRLEQAADIIKKMNVKALKNTGEMLPVSRLPFDLREGATRMRREGIATRAKMLKTRKPRQSDFQWLLDHAHVRVVRNNAGRIKTRQYKDYFQEYQILDTANLDQPLWVAHFHYPALNTPASRFTAAHLKIADQRLRQLSPEIAQALSSRSPWDNYLRILSDPVLQAEFLKLEPSAR</sequence>
<reference evidence="1" key="1">
    <citation type="submission" date="2022-11" db="EMBL/GenBank/DDBJ databases">
        <title>Draft genome sequences of strains of Pseudomonas imrae sp. nov.</title>
        <authorList>
            <person name="Salva Serra F."/>
            <person name="Nimje P."/>
            <person name="Moore E.R.B."/>
            <person name="Marathe N.P."/>
        </authorList>
    </citation>
    <scope>NUCLEOTIDE SEQUENCE</scope>
    <source>
        <strain evidence="1">15FMM2</strain>
    </source>
</reference>
<dbReference type="Proteomes" id="UP001637618">
    <property type="component" value="Unassembled WGS sequence"/>
</dbReference>
<protein>
    <submittedName>
        <fullName evidence="1">Uncharacterized protein</fullName>
    </submittedName>
</protein>